<dbReference type="Pfam" id="PF13041">
    <property type="entry name" value="PPR_2"/>
    <property type="match status" value="1"/>
</dbReference>
<evidence type="ECO:0000259" key="6">
    <source>
        <dbReference type="Pfam" id="PF25245"/>
    </source>
</evidence>
<evidence type="ECO:0000313" key="8">
    <source>
        <dbReference type="Proteomes" id="UP000479710"/>
    </source>
</evidence>
<organism evidence="7 8">
    <name type="scientific">Oryza meyeriana var. granulata</name>
    <dbReference type="NCBI Taxonomy" id="110450"/>
    <lineage>
        <taxon>Eukaryota</taxon>
        <taxon>Viridiplantae</taxon>
        <taxon>Streptophyta</taxon>
        <taxon>Embryophyta</taxon>
        <taxon>Tracheophyta</taxon>
        <taxon>Spermatophyta</taxon>
        <taxon>Magnoliopsida</taxon>
        <taxon>Liliopsida</taxon>
        <taxon>Poales</taxon>
        <taxon>Poaceae</taxon>
        <taxon>BOP clade</taxon>
        <taxon>Oryzoideae</taxon>
        <taxon>Oryzeae</taxon>
        <taxon>Oryzinae</taxon>
        <taxon>Oryza</taxon>
        <taxon>Oryza meyeriana</taxon>
    </lineage>
</organism>
<evidence type="ECO:0000256" key="3">
    <source>
        <dbReference type="ARBA" id="ARBA00022946"/>
    </source>
</evidence>
<feature type="domain" description="At1g68980-like TPR repeats" evidence="6">
    <location>
        <begin position="66"/>
        <end position="221"/>
    </location>
</feature>
<reference evidence="7 8" key="1">
    <citation type="submission" date="2019-11" db="EMBL/GenBank/DDBJ databases">
        <title>Whole genome sequence of Oryza granulata.</title>
        <authorList>
            <person name="Li W."/>
        </authorList>
    </citation>
    <scope>NUCLEOTIDE SEQUENCE [LARGE SCALE GENOMIC DNA]</scope>
    <source>
        <strain evidence="8">cv. Menghai</strain>
        <tissue evidence="7">Leaf</tissue>
    </source>
</reference>
<feature type="region of interest" description="Disordered" evidence="5">
    <location>
        <begin position="43"/>
        <end position="68"/>
    </location>
</feature>
<dbReference type="Gene3D" id="1.25.40.10">
    <property type="entry name" value="Tetratricopeptide repeat domain"/>
    <property type="match status" value="3"/>
</dbReference>
<comment type="caution">
    <text evidence="7">The sequence shown here is derived from an EMBL/GenBank/DDBJ whole genome shotgun (WGS) entry which is preliminary data.</text>
</comment>
<feature type="repeat" description="PPR" evidence="4">
    <location>
        <begin position="420"/>
        <end position="454"/>
    </location>
</feature>
<sequence>MRALLRLRRRLPLPITTRAFSPSSPSFRPHEIPTVYSFLQPSVFAPRPKPQPPPPRTPSALDPAPKTLPVGDAVALEDELLAAVSEDRSDDAWLAFRSLASASLSPSPPAAAALVSHLAAGHHRLGLKRAFAAAVYLLEKSTHADPVPEAALQAVFTSLAAAGSAAPALALVRALLHCERSLQAFSAWGSPLIELTRADTGAFAAFLKVFDEACKQMVAEKSPSAAAAMRPDLAACNAVLGGCCRLLGSVTDAERVLEIMSAIGVSPDMDSFGCLAFLYAWRGVPNRVDELDKLLDALGFTKKNFFKNLISGYLKSCSFESVSSVILRMLRAVEKRRVGDVNAFDMESYTEIAQCFIDNGRIKELSQLIIKAQETESLQQSLPVEASVGFGIVNACVELGLLNKAHSILDEMTAQGASVGLGVYSSILKAYCKEQRTAEAAQLVSEISAAGLQLDAGSYDTLIDASMAAHDFLSAFALFKEMREARLPDLRTSYLTIMTGLTENNRPELMASFLDSMVDDPRIEIATHDWNSIIHAFCKVGRLEDARRTYRRMVFLRYEPNNQTYLSLINGYVSSEKYFSVLILWTEARRKGADFNHELIDAFLYALVKGGFFDMAMQVIEKAQELKIFLDKWRHKQAFMETHKKLKVAKLRKRNFRKMEALIAFKNWAGLNA</sequence>
<protein>
    <recommendedName>
        <fullName evidence="6">At1g68980-like TPR repeats domain-containing protein</fullName>
    </recommendedName>
</protein>
<dbReference type="InterPro" id="IPR057440">
    <property type="entry name" value="At1g68980-like_TPR"/>
</dbReference>
<dbReference type="Proteomes" id="UP000479710">
    <property type="component" value="Unassembled WGS sequence"/>
</dbReference>
<dbReference type="Pfam" id="PF13812">
    <property type="entry name" value="PPR_3"/>
    <property type="match status" value="1"/>
</dbReference>
<evidence type="ECO:0000256" key="2">
    <source>
        <dbReference type="ARBA" id="ARBA00022737"/>
    </source>
</evidence>
<dbReference type="OrthoDB" id="651467at2759"/>
<evidence type="ECO:0000256" key="4">
    <source>
        <dbReference type="PROSITE-ProRule" id="PRU00708"/>
    </source>
</evidence>
<dbReference type="PANTHER" id="PTHR46598">
    <property type="entry name" value="BNAC05G43320D PROTEIN"/>
    <property type="match status" value="1"/>
</dbReference>
<evidence type="ECO:0000256" key="1">
    <source>
        <dbReference type="ARBA" id="ARBA00007626"/>
    </source>
</evidence>
<name>A0A6G1E3G1_9ORYZ</name>
<dbReference type="NCBIfam" id="TIGR00756">
    <property type="entry name" value="PPR"/>
    <property type="match status" value="2"/>
</dbReference>
<accession>A0A6G1E3G1</accession>
<keyword evidence="8" id="KW-1185">Reference proteome</keyword>
<gene>
    <name evidence="7" type="ORF">E2562_027505</name>
</gene>
<feature type="repeat" description="PPR" evidence="4">
    <location>
        <begin position="526"/>
        <end position="560"/>
    </location>
</feature>
<dbReference type="PANTHER" id="PTHR46598:SF2">
    <property type="entry name" value="OS01G0788900 PROTEIN"/>
    <property type="match status" value="1"/>
</dbReference>
<keyword evidence="3" id="KW-0809">Transit peptide</keyword>
<evidence type="ECO:0000256" key="5">
    <source>
        <dbReference type="SAM" id="MobiDB-lite"/>
    </source>
</evidence>
<dbReference type="PROSITE" id="PS51375">
    <property type="entry name" value="PPR"/>
    <property type="match status" value="3"/>
</dbReference>
<proteinExistence type="inferred from homology"/>
<comment type="similarity">
    <text evidence="1">Belongs to the PPR family. P subfamily.</text>
</comment>
<dbReference type="Pfam" id="PF01535">
    <property type="entry name" value="PPR"/>
    <property type="match status" value="1"/>
</dbReference>
<feature type="repeat" description="PPR" evidence="4">
    <location>
        <begin position="232"/>
        <end position="267"/>
    </location>
</feature>
<dbReference type="Pfam" id="PF25245">
    <property type="entry name" value="TPR_At1g68980"/>
    <property type="match status" value="1"/>
</dbReference>
<dbReference type="InterPro" id="IPR011990">
    <property type="entry name" value="TPR-like_helical_dom_sf"/>
</dbReference>
<dbReference type="AlphaFoldDB" id="A0A6G1E3G1"/>
<keyword evidence="2" id="KW-0677">Repeat</keyword>
<evidence type="ECO:0000313" key="7">
    <source>
        <dbReference type="EMBL" id="KAF0918954.1"/>
    </source>
</evidence>
<dbReference type="EMBL" id="SPHZ02000005">
    <property type="protein sequence ID" value="KAF0918954.1"/>
    <property type="molecule type" value="Genomic_DNA"/>
</dbReference>
<dbReference type="InterPro" id="IPR002885">
    <property type="entry name" value="PPR_rpt"/>
</dbReference>
<feature type="compositionally biased region" description="Pro residues" evidence="5">
    <location>
        <begin position="47"/>
        <end position="57"/>
    </location>
</feature>